<evidence type="ECO:0000256" key="1">
    <source>
        <dbReference type="SAM" id="MobiDB-lite"/>
    </source>
</evidence>
<evidence type="ECO:0000313" key="2">
    <source>
        <dbReference type="EMBL" id="KAH3891778.1"/>
    </source>
</evidence>
<sequence length="110" mass="12300">MAERNTVCRNRWSEQEETVIANEIIKNHDALFGPMTAWEAALFTIPEGILLEHFGDSASLAGHLETDDCLSFKVSPNINWKVEGSNGHSSQENTQLLDWQERGISPKSSD</sequence>
<evidence type="ECO:0000313" key="3">
    <source>
        <dbReference type="Proteomes" id="UP000828390"/>
    </source>
</evidence>
<proteinExistence type="predicted"/>
<organism evidence="2 3">
    <name type="scientific">Dreissena polymorpha</name>
    <name type="common">Zebra mussel</name>
    <name type="synonym">Mytilus polymorpha</name>
    <dbReference type="NCBI Taxonomy" id="45954"/>
    <lineage>
        <taxon>Eukaryota</taxon>
        <taxon>Metazoa</taxon>
        <taxon>Spiralia</taxon>
        <taxon>Lophotrochozoa</taxon>
        <taxon>Mollusca</taxon>
        <taxon>Bivalvia</taxon>
        <taxon>Autobranchia</taxon>
        <taxon>Heteroconchia</taxon>
        <taxon>Euheterodonta</taxon>
        <taxon>Imparidentia</taxon>
        <taxon>Neoheterodontei</taxon>
        <taxon>Myida</taxon>
        <taxon>Dreissenoidea</taxon>
        <taxon>Dreissenidae</taxon>
        <taxon>Dreissena</taxon>
    </lineage>
</organism>
<comment type="caution">
    <text evidence="2">The sequence shown here is derived from an EMBL/GenBank/DDBJ whole genome shotgun (WGS) entry which is preliminary data.</text>
</comment>
<gene>
    <name evidence="2" type="ORF">DPMN_015886</name>
</gene>
<reference evidence="2" key="1">
    <citation type="journal article" date="2019" name="bioRxiv">
        <title>The Genome of the Zebra Mussel, Dreissena polymorpha: A Resource for Invasive Species Research.</title>
        <authorList>
            <person name="McCartney M.A."/>
            <person name="Auch B."/>
            <person name="Kono T."/>
            <person name="Mallez S."/>
            <person name="Zhang Y."/>
            <person name="Obille A."/>
            <person name="Becker A."/>
            <person name="Abrahante J.E."/>
            <person name="Garbe J."/>
            <person name="Badalamenti J.P."/>
            <person name="Herman A."/>
            <person name="Mangelson H."/>
            <person name="Liachko I."/>
            <person name="Sullivan S."/>
            <person name="Sone E.D."/>
            <person name="Koren S."/>
            <person name="Silverstein K.A.T."/>
            <person name="Beckman K.B."/>
            <person name="Gohl D.M."/>
        </authorList>
    </citation>
    <scope>NUCLEOTIDE SEQUENCE</scope>
    <source>
        <strain evidence="2">Duluth1</strain>
        <tissue evidence="2">Whole animal</tissue>
    </source>
</reference>
<feature type="region of interest" description="Disordered" evidence="1">
    <location>
        <begin position="83"/>
        <end position="110"/>
    </location>
</feature>
<dbReference type="EMBL" id="JAIWYP010000001">
    <property type="protein sequence ID" value="KAH3891778.1"/>
    <property type="molecule type" value="Genomic_DNA"/>
</dbReference>
<protein>
    <submittedName>
        <fullName evidence="2">Uncharacterized protein</fullName>
    </submittedName>
</protein>
<feature type="compositionally biased region" description="Polar residues" evidence="1">
    <location>
        <begin position="86"/>
        <end position="97"/>
    </location>
</feature>
<accession>A0A9D4S600</accession>
<reference evidence="2" key="2">
    <citation type="submission" date="2020-11" db="EMBL/GenBank/DDBJ databases">
        <authorList>
            <person name="McCartney M.A."/>
            <person name="Auch B."/>
            <person name="Kono T."/>
            <person name="Mallez S."/>
            <person name="Becker A."/>
            <person name="Gohl D.M."/>
            <person name="Silverstein K.A.T."/>
            <person name="Koren S."/>
            <person name="Bechman K.B."/>
            <person name="Herman A."/>
            <person name="Abrahante J.E."/>
            <person name="Garbe J."/>
        </authorList>
    </citation>
    <scope>NUCLEOTIDE SEQUENCE</scope>
    <source>
        <strain evidence="2">Duluth1</strain>
        <tissue evidence="2">Whole animal</tissue>
    </source>
</reference>
<dbReference type="Proteomes" id="UP000828390">
    <property type="component" value="Unassembled WGS sequence"/>
</dbReference>
<dbReference type="AlphaFoldDB" id="A0A9D4S600"/>
<keyword evidence="3" id="KW-1185">Reference proteome</keyword>
<name>A0A9D4S600_DREPO</name>